<dbReference type="NCBIfam" id="TIGR01352">
    <property type="entry name" value="tonB_Cterm"/>
    <property type="match status" value="1"/>
</dbReference>
<accession>A0A1M5X1E0</accession>
<comment type="similarity">
    <text evidence="2">Belongs to the TonB family.</text>
</comment>
<dbReference type="GO" id="GO:0015031">
    <property type="term" value="P:protein transport"/>
    <property type="evidence" value="ECO:0007669"/>
    <property type="project" value="UniProtKB-KW"/>
</dbReference>
<evidence type="ECO:0000256" key="9">
    <source>
        <dbReference type="ARBA" id="ARBA00023136"/>
    </source>
</evidence>
<evidence type="ECO:0000313" key="13">
    <source>
        <dbReference type="Proteomes" id="UP000184139"/>
    </source>
</evidence>
<keyword evidence="13" id="KW-1185">Reference proteome</keyword>
<dbReference type="EMBL" id="FQXS01000016">
    <property type="protein sequence ID" value="SHH93601.1"/>
    <property type="molecule type" value="Genomic_DNA"/>
</dbReference>
<reference evidence="12 13" key="1">
    <citation type="submission" date="2016-11" db="EMBL/GenBank/DDBJ databases">
        <authorList>
            <person name="Jaros S."/>
            <person name="Januszkiewicz K."/>
            <person name="Wedrychowicz H."/>
        </authorList>
    </citation>
    <scope>NUCLEOTIDE SEQUENCE [LARGE SCALE GENOMIC DNA]</scope>
    <source>
        <strain evidence="12 13">DSM 9705</strain>
    </source>
</reference>
<name>A0A1M5X1E0_9BACT</name>
<comment type="subcellular location">
    <subcellularLocation>
        <location evidence="1">Cell inner membrane</location>
        <topology evidence="1">Single-pass membrane protein</topology>
        <orientation evidence="1">Periplasmic side</orientation>
    </subcellularLocation>
</comment>
<dbReference type="InterPro" id="IPR037682">
    <property type="entry name" value="TonB_C"/>
</dbReference>
<dbReference type="AlphaFoldDB" id="A0A1M5X1E0"/>
<keyword evidence="5" id="KW-0997">Cell inner membrane</keyword>
<evidence type="ECO:0000256" key="3">
    <source>
        <dbReference type="ARBA" id="ARBA00022448"/>
    </source>
</evidence>
<dbReference type="GO" id="GO:0005886">
    <property type="term" value="C:plasma membrane"/>
    <property type="evidence" value="ECO:0007669"/>
    <property type="project" value="UniProtKB-SubCell"/>
</dbReference>
<keyword evidence="9" id="KW-0472">Membrane</keyword>
<evidence type="ECO:0000256" key="5">
    <source>
        <dbReference type="ARBA" id="ARBA00022519"/>
    </source>
</evidence>
<dbReference type="RefSeq" id="WP_073376809.1">
    <property type="nucleotide sequence ID" value="NZ_FQXS01000016.1"/>
</dbReference>
<dbReference type="SUPFAM" id="SSF74653">
    <property type="entry name" value="TolA/TonB C-terminal domain"/>
    <property type="match status" value="1"/>
</dbReference>
<proteinExistence type="inferred from homology"/>
<keyword evidence="4" id="KW-1003">Cell membrane</keyword>
<keyword evidence="3" id="KW-0813">Transport</keyword>
<dbReference type="Proteomes" id="UP000184139">
    <property type="component" value="Unassembled WGS sequence"/>
</dbReference>
<evidence type="ECO:0000256" key="4">
    <source>
        <dbReference type="ARBA" id="ARBA00022475"/>
    </source>
</evidence>
<feature type="compositionally biased region" description="Basic and acidic residues" evidence="10">
    <location>
        <begin position="103"/>
        <end position="132"/>
    </location>
</feature>
<keyword evidence="7" id="KW-0653">Protein transport</keyword>
<feature type="compositionally biased region" description="Basic and acidic residues" evidence="10">
    <location>
        <begin position="50"/>
        <end position="90"/>
    </location>
</feature>
<evidence type="ECO:0000256" key="2">
    <source>
        <dbReference type="ARBA" id="ARBA00006555"/>
    </source>
</evidence>
<dbReference type="OrthoDB" id="15637at2"/>
<dbReference type="Gene3D" id="3.30.1150.10">
    <property type="match status" value="1"/>
</dbReference>
<evidence type="ECO:0000256" key="10">
    <source>
        <dbReference type="SAM" id="MobiDB-lite"/>
    </source>
</evidence>
<keyword evidence="6" id="KW-0812">Transmembrane</keyword>
<gene>
    <name evidence="12" type="ORF">SAMN02745124_02674</name>
</gene>
<organism evidence="12 13">
    <name type="scientific">Desulfofustis glycolicus DSM 9705</name>
    <dbReference type="NCBI Taxonomy" id="1121409"/>
    <lineage>
        <taxon>Bacteria</taxon>
        <taxon>Pseudomonadati</taxon>
        <taxon>Thermodesulfobacteriota</taxon>
        <taxon>Desulfobulbia</taxon>
        <taxon>Desulfobulbales</taxon>
        <taxon>Desulfocapsaceae</taxon>
        <taxon>Desulfofustis</taxon>
    </lineage>
</organism>
<feature type="domain" description="TonB C-terminal" evidence="11">
    <location>
        <begin position="159"/>
        <end position="252"/>
    </location>
</feature>
<dbReference type="InterPro" id="IPR006260">
    <property type="entry name" value="TonB/TolA_C"/>
</dbReference>
<evidence type="ECO:0000313" key="12">
    <source>
        <dbReference type="EMBL" id="SHH93601.1"/>
    </source>
</evidence>
<dbReference type="STRING" id="1121409.SAMN02745124_02674"/>
<evidence type="ECO:0000256" key="7">
    <source>
        <dbReference type="ARBA" id="ARBA00022927"/>
    </source>
</evidence>
<evidence type="ECO:0000256" key="8">
    <source>
        <dbReference type="ARBA" id="ARBA00022989"/>
    </source>
</evidence>
<keyword evidence="8" id="KW-1133">Transmembrane helix</keyword>
<dbReference type="Pfam" id="PF03544">
    <property type="entry name" value="TonB_C"/>
    <property type="match status" value="1"/>
</dbReference>
<dbReference type="InterPro" id="IPR051045">
    <property type="entry name" value="TonB-dependent_transducer"/>
</dbReference>
<evidence type="ECO:0000256" key="1">
    <source>
        <dbReference type="ARBA" id="ARBA00004383"/>
    </source>
</evidence>
<protein>
    <submittedName>
        <fullName evidence="12">Outer membrane transport energization protein TonB</fullName>
    </submittedName>
</protein>
<dbReference type="GO" id="GO:0055085">
    <property type="term" value="P:transmembrane transport"/>
    <property type="evidence" value="ECO:0007669"/>
    <property type="project" value="InterPro"/>
</dbReference>
<sequence>MKQSRLTVALTCALAIHVFIFTIHLPAPSVSPRLISSDSITVTLAVPSVAKDEEHREHVREQKPPLRNERNTTERNENHTIGKQENHRPPPESVEEAVNISPDARKKIFRSRTETNRAQKTTPDLEHEKNRSQEGPVMGSQQKMETSSSRSLQVSAASVVEALPLYEHNPKPIYPEIARRRKWEGIVILEAGVDSNGNVVSSSIHQSSGYPVLDDSAHRAVRKWRFIPANRNGVPIACTIMIPVAFALEGTH</sequence>
<dbReference type="PROSITE" id="PS52015">
    <property type="entry name" value="TONB_CTD"/>
    <property type="match status" value="1"/>
</dbReference>
<evidence type="ECO:0000259" key="11">
    <source>
        <dbReference type="PROSITE" id="PS52015"/>
    </source>
</evidence>
<dbReference type="PANTHER" id="PTHR33446">
    <property type="entry name" value="PROTEIN TONB-RELATED"/>
    <property type="match status" value="1"/>
</dbReference>
<feature type="region of interest" description="Disordered" evidence="10">
    <location>
        <begin position="49"/>
        <end position="149"/>
    </location>
</feature>
<evidence type="ECO:0000256" key="6">
    <source>
        <dbReference type="ARBA" id="ARBA00022692"/>
    </source>
</evidence>